<evidence type="ECO:0000259" key="2">
    <source>
        <dbReference type="Pfam" id="PF00350"/>
    </source>
</evidence>
<dbReference type="Proteomes" id="UP000799444">
    <property type="component" value="Unassembled WGS sequence"/>
</dbReference>
<name>A0A9P4RBU4_9PLEO</name>
<dbReference type="Gene3D" id="3.40.50.300">
    <property type="entry name" value="P-loop containing nucleotide triphosphate hydrolases"/>
    <property type="match status" value="1"/>
</dbReference>
<dbReference type="InterPro" id="IPR027417">
    <property type="entry name" value="P-loop_NTPase"/>
</dbReference>
<comment type="caution">
    <text evidence="3">The sequence shown here is derived from an EMBL/GenBank/DDBJ whole genome shotgun (WGS) entry which is preliminary data.</text>
</comment>
<dbReference type="AlphaFoldDB" id="A0A9P4RBU4"/>
<organism evidence="3 4">
    <name type="scientific">Polyplosphaeria fusca</name>
    <dbReference type="NCBI Taxonomy" id="682080"/>
    <lineage>
        <taxon>Eukaryota</taxon>
        <taxon>Fungi</taxon>
        <taxon>Dikarya</taxon>
        <taxon>Ascomycota</taxon>
        <taxon>Pezizomycotina</taxon>
        <taxon>Dothideomycetes</taxon>
        <taxon>Pleosporomycetidae</taxon>
        <taxon>Pleosporales</taxon>
        <taxon>Tetraplosphaeriaceae</taxon>
        <taxon>Polyplosphaeria</taxon>
    </lineage>
</organism>
<feature type="region of interest" description="Disordered" evidence="1">
    <location>
        <begin position="876"/>
        <end position="939"/>
    </location>
</feature>
<dbReference type="InterPro" id="IPR045063">
    <property type="entry name" value="Dynamin_N"/>
</dbReference>
<proteinExistence type="predicted"/>
<reference evidence="3" key="1">
    <citation type="journal article" date="2020" name="Stud. Mycol.">
        <title>101 Dothideomycetes genomes: a test case for predicting lifestyles and emergence of pathogens.</title>
        <authorList>
            <person name="Haridas S."/>
            <person name="Albert R."/>
            <person name="Binder M."/>
            <person name="Bloem J."/>
            <person name="Labutti K."/>
            <person name="Salamov A."/>
            <person name="Andreopoulos B."/>
            <person name="Baker S."/>
            <person name="Barry K."/>
            <person name="Bills G."/>
            <person name="Bluhm B."/>
            <person name="Cannon C."/>
            <person name="Castanera R."/>
            <person name="Culley D."/>
            <person name="Daum C."/>
            <person name="Ezra D."/>
            <person name="Gonzalez J."/>
            <person name="Henrissat B."/>
            <person name="Kuo A."/>
            <person name="Liang C."/>
            <person name="Lipzen A."/>
            <person name="Lutzoni F."/>
            <person name="Magnuson J."/>
            <person name="Mondo S."/>
            <person name="Nolan M."/>
            <person name="Ohm R."/>
            <person name="Pangilinan J."/>
            <person name="Park H.-J."/>
            <person name="Ramirez L."/>
            <person name="Alfaro M."/>
            <person name="Sun H."/>
            <person name="Tritt A."/>
            <person name="Yoshinaga Y."/>
            <person name="Zwiers L.-H."/>
            <person name="Turgeon B."/>
            <person name="Goodwin S."/>
            <person name="Spatafora J."/>
            <person name="Crous P."/>
            <person name="Grigoriev I."/>
        </authorList>
    </citation>
    <scope>NUCLEOTIDE SEQUENCE</scope>
    <source>
        <strain evidence="3">CBS 125425</strain>
    </source>
</reference>
<dbReference type="EMBL" id="ML996097">
    <property type="protein sequence ID" value="KAF2741220.1"/>
    <property type="molecule type" value="Genomic_DNA"/>
</dbReference>
<gene>
    <name evidence="3" type="ORF">EJ04DRAFT_547621</name>
</gene>
<accession>A0A9P4RBU4</accession>
<sequence length="939" mass="108802">MATGPEVMQFEPWNVARKEQKAANKLAHRRSKKITKCAPAYDMTTEQPPYHVWYRMDKPHMNEKILRITEEVMNRITSGRPEDKELVQLREAVDQAKEVTMTDAKPVAVVGQQAMGKSLLINALLHRRDLSKTSASGGACTATAIKYLHKPDASDFSETYDAAVQFMDDLHLTEVMEEHARRYHHFHFSGKVDPEYHDEEERDAATAEEYFALLFNVNKDERAKEKLSALLTASKVKDHSLVEESLRMAHLRIHEAKADKDRIVKFDDQDIASLMSNIEHFVAQEDDCPALWPIVQYVNIFMGGTLVRNRVSIIDLPGLGDLNQSRTAATNAIRRKADFEIIVAKSDRVTTEEVVHQQIKQSIKQHGAKNTILVLTKIDEFFLDNQTIDKMIDKDKNDPFPQIKQYLLEAEHRLDALTHGEQNPEEEFMDPDETEDAIEEYEEYLRKMAQCTFIRQRAEMLEEAIRQKFKKYDKNPIQVFSVSASMYLDWMKFRQKARPVLSPEMTGIPKLRQFLLGLAANQNWRNYKHHVSNKLPLFLDKVARIAYNEQKDDAYAVIRPIFSKLVEDLKEQHQTGFDDFVGSKVAPVWGRPYQKTRILQRFTRTVQMWGMDCRWNTYNKGLRECGIVKRTAAAKYKGLGFFNWNEELSLEIQSDMKNWNRKMLLEVTVFARERRKDTEAACSKILQAIMKSTLSPPCKAIAIEEWKKRQEHVLATCPRLEADLKNEVKETFKYATTETDARCMIATIYRPLYEDVESMPRSQGWYQQQQRPAMEGKLIEDDSNGDTIIDRIAKKVDDTAKKELEEAFGAFFEGLIRELELFDEHISDRLVPDYAIIDTDREIRESLKDVLPELKDKVKELQDYLDVQGAQMELMDEETDEETDNLVDGEPMDEDPDDLVDEEQQEIVETLPKSARKKTPPGERDTKRIKIEQEAEDLI</sequence>
<protein>
    <recommendedName>
        <fullName evidence="2">Dynamin N-terminal domain-containing protein</fullName>
    </recommendedName>
</protein>
<dbReference type="Pfam" id="PF00350">
    <property type="entry name" value="Dynamin_N"/>
    <property type="match status" value="1"/>
</dbReference>
<evidence type="ECO:0000256" key="1">
    <source>
        <dbReference type="SAM" id="MobiDB-lite"/>
    </source>
</evidence>
<dbReference type="PANTHER" id="PTHR36681:SF3">
    <property type="entry name" value="NUCLEAR GTPASE, GERMINAL CENTER-ASSOCIATED, TANDEM DUPLICATE 3"/>
    <property type="match status" value="1"/>
</dbReference>
<evidence type="ECO:0000313" key="4">
    <source>
        <dbReference type="Proteomes" id="UP000799444"/>
    </source>
</evidence>
<keyword evidence="4" id="KW-1185">Reference proteome</keyword>
<dbReference type="OrthoDB" id="3598281at2759"/>
<dbReference type="PANTHER" id="PTHR36681">
    <property type="entry name" value="NUCLEAR GTPASE, GERMINAL CENTER-ASSOCIATED, TANDEM DUPLICATE 3"/>
    <property type="match status" value="1"/>
</dbReference>
<feature type="domain" description="Dynamin N-terminal" evidence="2">
    <location>
        <begin position="107"/>
        <end position="378"/>
    </location>
</feature>
<feature type="compositionally biased region" description="Acidic residues" evidence="1">
    <location>
        <begin position="876"/>
        <end position="906"/>
    </location>
</feature>
<evidence type="ECO:0000313" key="3">
    <source>
        <dbReference type="EMBL" id="KAF2741220.1"/>
    </source>
</evidence>
<dbReference type="SUPFAM" id="SSF52540">
    <property type="entry name" value="P-loop containing nucleoside triphosphate hydrolases"/>
    <property type="match status" value="1"/>
</dbReference>
<feature type="compositionally biased region" description="Basic and acidic residues" evidence="1">
    <location>
        <begin position="920"/>
        <end position="933"/>
    </location>
</feature>